<feature type="domain" description="Anti-sigma factor NepR" evidence="1">
    <location>
        <begin position="15"/>
        <end position="49"/>
    </location>
</feature>
<sequence>MGKSTVAESTRANLRRQIDENLRRAYQEELEREVPDKFHELLEKLRGKESAK</sequence>
<protein>
    <recommendedName>
        <fullName evidence="1">Anti-sigma factor NepR domain-containing protein</fullName>
    </recommendedName>
</protein>
<evidence type="ECO:0000313" key="3">
    <source>
        <dbReference type="Proteomes" id="UP000199541"/>
    </source>
</evidence>
<dbReference type="Pfam" id="PF18557">
    <property type="entry name" value="NepR"/>
    <property type="match status" value="1"/>
</dbReference>
<gene>
    <name evidence="2" type="ORF">SAMN05444006_11579</name>
</gene>
<dbReference type="RefSeq" id="WP_081824864.1">
    <property type="nucleotide sequence ID" value="NZ_BNAB01000016.1"/>
</dbReference>
<name>A0A1H3BHI3_9RHOB</name>
<comment type="caution">
    <text evidence="2">The sequence shown here is derived from an EMBL/GenBank/DDBJ whole genome shotgun (WGS) entry which is preliminary data.</text>
</comment>
<dbReference type="EMBL" id="FNOB01000015">
    <property type="protein sequence ID" value="SDX41235.1"/>
    <property type="molecule type" value="Genomic_DNA"/>
</dbReference>
<reference evidence="2 3" key="1">
    <citation type="submission" date="2016-10" db="EMBL/GenBank/DDBJ databases">
        <authorList>
            <person name="Varghese N."/>
            <person name="Submissions S."/>
        </authorList>
    </citation>
    <scope>NUCLEOTIDE SEQUENCE [LARGE SCALE GENOMIC DNA]</scope>
    <source>
        <strain evidence="2 3">DSM 24802</strain>
    </source>
</reference>
<proteinExistence type="predicted"/>
<accession>A0A1H3BHI3</accession>
<organism evidence="2 3">
    <name type="scientific">Allgaiera indica</name>
    <dbReference type="NCBI Taxonomy" id="765699"/>
    <lineage>
        <taxon>Bacteria</taxon>
        <taxon>Pseudomonadati</taxon>
        <taxon>Pseudomonadota</taxon>
        <taxon>Alphaproteobacteria</taxon>
        <taxon>Rhodobacterales</taxon>
        <taxon>Paracoccaceae</taxon>
        <taxon>Allgaiera</taxon>
    </lineage>
</organism>
<keyword evidence="3" id="KW-1185">Reference proteome</keyword>
<dbReference type="Proteomes" id="UP000199541">
    <property type="component" value="Unassembled WGS sequence"/>
</dbReference>
<dbReference type="InterPro" id="IPR041649">
    <property type="entry name" value="NepR"/>
</dbReference>
<evidence type="ECO:0000313" key="2">
    <source>
        <dbReference type="EMBL" id="SDX41235.1"/>
    </source>
</evidence>
<evidence type="ECO:0000259" key="1">
    <source>
        <dbReference type="Pfam" id="PF18557"/>
    </source>
</evidence>